<evidence type="ECO:0000313" key="3">
    <source>
        <dbReference type="EMBL" id="GAA5441809.1"/>
    </source>
</evidence>
<organism evidence="3 4">
    <name type="scientific">Deinococcus caeni</name>
    <dbReference type="NCBI Taxonomy" id="569127"/>
    <lineage>
        <taxon>Bacteria</taxon>
        <taxon>Thermotogati</taxon>
        <taxon>Deinococcota</taxon>
        <taxon>Deinococci</taxon>
        <taxon>Deinococcales</taxon>
        <taxon>Deinococcaceae</taxon>
        <taxon>Deinococcus</taxon>
    </lineage>
</organism>
<dbReference type="Proteomes" id="UP001423409">
    <property type="component" value="Unassembled WGS sequence"/>
</dbReference>
<reference evidence="3 4" key="1">
    <citation type="submission" date="2024-02" db="EMBL/GenBank/DDBJ databases">
        <title>Deinococcus caeni NBRC 101312.</title>
        <authorList>
            <person name="Ichikawa N."/>
            <person name="Katano-Makiyama Y."/>
            <person name="Hidaka K."/>
        </authorList>
    </citation>
    <scope>NUCLEOTIDE SEQUENCE [LARGE SCALE GENOMIC DNA]</scope>
    <source>
        <strain evidence="3 4">NBRC 101312</strain>
    </source>
</reference>
<dbReference type="InterPro" id="IPR012337">
    <property type="entry name" value="RNaseH-like_sf"/>
</dbReference>
<evidence type="ECO:0000256" key="1">
    <source>
        <dbReference type="SAM" id="MobiDB-lite"/>
    </source>
</evidence>
<evidence type="ECO:0000313" key="4">
    <source>
        <dbReference type="Proteomes" id="UP001423409"/>
    </source>
</evidence>
<feature type="region of interest" description="Disordered" evidence="1">
    <location>
        <begin position="363"/>
        <end position="382"/>
    </location>
</feature>
<sequence length="398" mass="45391">MKTENATGDAPRLYQAILPHLQGALWNDVRNVHTLAWMVTGMLLSRRSTPSFWLPYVHSRAAFAQSSERRFQRWLCNKHLQPSLLYGPIITRALREWGQDTLVLALDTSVLFEKFCLIRVSVLFRGRAVPLVSRVIEHSSAQVDTDELLPVLAETKGLLDFVGIRQVRLLADRGFCDTDLMAWLQHCGWTYRIRIKSTLILSTPDGQRLCKISDVKLQPRETVCFHHVRLTGRQFGPVHVVLGRLMDDPEQWQVVSNEPTSVDTFGEYGERFQIEEGFLDEKSGLFELEASKLRDANSLERLVMVISVATLLLVSEALDVVERGDRRVVDPHWQRGLSYLKIGHKAMSYALSRGQSFFRTLRLRGGPDPEPPKPRKRGQPSSLEALKTGWHVSFHFIS</sequence>
<feature type="domain" description="Transposase IS4-like" evidence="2">
    <location>
        <begin position="155"/>
        <end position="311"/>
    </location>
</feature>
<keyword evidence="4" id="KW-1185">Reference proteome</keyword>
<dbReference type="SUPFAM" id="SSF53098">
    <property type="entry name" value="Ribonuclease H-like"/>
    <property type="match status" value="1"/>
</dbReference>
<name>A0ABP9UK98_9DEIO</name>
<dbReference type="Pfam" id="PF01609">
    <property type="entry name" value="DDE_Tnp_1"/>
    <property type="match status" value="1"/>
</dbReference>
<evidence type="ECO:0000259" key="2">
    <source>
        <dbReference type="Pfam" id="PF01609"/>
    </source>
</evidence>
<dbReference type="InterPro" id="IPR002559">
    <property type="entry name" value="Transposase_11"/>
</dbReference>
<accession>A0ABP9UK98</accession>
<dbReference type="RefSeq" id="WP_345447707.1">
    <property type="nucleotide sequence ID" value="NZ_BAABQU010000086.1"/>
</dbReference>
<gene>
    <name evidence="3" type="ORF">Dcae01_03350</name>
</gene>
<protein>
    <recommendedName>
        <fullName evidence="2">Transposase IS4-like domain-containing protein</fullName>
    </recommendedName>
</protein>
<dbReference type="EMBL" id="BAABQU010000086">
    <property type="protein sequence ID" value="GAA5441809.1"/>
    <property type="molecule type" value="Genomic_DNA"/>
</dbReference>
<comment type="caution">
    <text evidence="3">The sequence shown here is derived from an EMBL/GenBank/DDBJ whole genome shotgun (WGS) entry which is preliminary data.</text>
</comment>
<proteinExistence type="predicted"/>